<dbReference type="PRINTS" id="PR00039">
    <property type="entry name" value="HTHLYSR"/>
</dbReference>
<dbReference type="SUPFAM" id="SSF53850">
    <property type="entry name" value="Periplasmic binding protein-like II"/>
    <property type="match status" value="1"/>
</dbReference>
<dbReference type="PROSITE" id="PS50931">
    <property type="entry name" value="HTH_LYSR"/>
    <property type="match status" value="1"/>
</dbReference>
<keyword evidence="7" id="KW-1185">Reference proteome</keyword>
<dbReference type="AlphaFoldDB" id="A0A4V2FTX9"/>
<keyword evidence="4" id="KW-0804">Transcription</keyword>
<comment type="caution">
    <text evidence="6">The sequence shown here is derived from an EMBL/GenBank/DDBJ whole genome shotgun (WGS) entry which is preliminary data.</text>
</comment>
<dbReference type="EMBL" id="SHKO01000001">
    <property type="protein sequence ID" value="RZT99885.1"/>
    <property type="molecule type" value="Genomic_DNA"/>
</dbReference>
<dbReference type="CDD" id="cd08432">
    <property type="entry name" value="PBP2_GcdR_TrpI_HvrB_AmpR_like"/>
    <property type="match status" value="1"/>
</dbReference>
<dbReference type="InterPro" id="IPR036388">
    <property type="entry name" value="WH-like_DNA-bd_sf"/>
</dbReference>
<dbReference type="PANTHER" id="PTHR30537:SF74">
    <property type="entry name" value="HTH-TYPE TRANSCRIPTIONAL REGULATOR TRPI"/>
    <property type="match status" value="1"/>
</dbReference>
<evidence type="ECO:0000259" key="5">
    <source>
        <dbReference type="PROSITE" id="PS50931"/>
    </source>
</evidence>
<dbReference type="GO" id="GO:0006351">
    <property type="term" value="P:DNA-templated transcription"/>
    <property type="evidence" value="ECO:0007669"/>
    <property type="project" value="TreeGrafter"/>
</dbReference>
<evidence type="ECO:0000313" key="6">
    <source>
        <dbReference type="EMBL" id="RZT99885.1"/>
    </source>
</evidence>
<dbReference type="GO" id="GO:0003700">
    <property type="term" value="F:DNA-binding transcription factor activity"/>
    <property type="evidence" value="ECO:0007669"/>
    <property type="project" value="InterPro"/>
</dbReference>
<dbReference type="Gene3D" id="3.40.190.10">
    <property type="entry name" value="Periplasmic binding protein-like II"/>
    <property type="match status" value="2"/>
</dbReference>
<dbReference type="OrthoDB" id="5526340at2"/>
<reference evidence="6 7" key="1">
    <citation type="submission" date="2019-02" db="EMBL/GenBank/DDBJ databases">
        <title>Genomic Encyclopedia of Type Strains, Phase IV (KMG-IV): sequencing the most valuable type-strain genomes for metagenomic binning, comparative biology and taxonomic classification.</title>
        <authorList>
            <person name="Goeker M."/>
        </authorList>
    </citation>
    <scope>NUCLEOTIDE SEQUENCE [LARGE SCALE GENOMIC DNA]</scope>
    <source>
        <strain evidence="6 7">DSM 23814</strain>
    </source>
</reference>
<dbReference type="SUPFAM" id="SSF46785">
    <property type="entry name" value="Winged helix' DNA-binding domain"/>
    <property type="match status" value="1"/>
</dbReference>
<feature type="domain" description="HTH lysR-type" evidence="5">
    <location>
        <begin position="6"/>
        <end position="62"/>
    </location>
</feature>
<dbReference type="InterPro" id="IPR000847">
    <property type="entry name" value="LysR_HTH_N"/>
</dbReference>
<dbReference type="Proteomes" id="UP000293398">
    <property type="component" value="Unassembled WGS sequence"/>
</dbReference>
<evidence type="ECO:0000256" key="2">
    <source>
        <dbReference type="ARBA" id="ARBA00023015"/>
    </source>
</evidence>
<evidence type="ECO:0000313" key="7">
    <source>
        <dbReference type="Proteomes" id="UP000293398"/>
    </source>
</evidence>
<accession>A0A4V2FTX9</accession>
<evidence type="ECO:0000256" key="1">
    <source>
        <dbReference type="ARBA" id="ARBA00009437"/>
    </source>
</evidence>
<dbReference type="InterPro" id="IPR005119">
    <property type="entry name" value="LysR_subst-bd"/>
</dbReference>
<keyword evidence="3" id="KW-0238">DNA-binding</keyword>
<dbReference type="RefSeq" id="WP_130303699.1">
    <property type="nucleotide sequence ID" value="NZ_SHKO01000001.1"/>
</dbReference>
<sequence length="302" mass="33257">MDRRSLPLNALRAFESVGRHRSFSLAASELGVTHGAVSRQIGMLESMMGLRLFRRSQPIELTDEGEALFSGVAPAFDRLSTAVDNLMCPGGQTLLVNAPPTFTMKWLIPRLSVFQHRHSKAEVRLTASTTRIESIKLSDVDLVIRRLPQLVSDLHAQPFLSGKLVAVCAPERLEACPVLRAEDITKHRLMEAKSNVHAWTQWFEQAGCEKPPSTDFLRFDEMFFVVQAALEGLGTALVPLSLVADDLAAGNLVLAFDGPDVSAADYAYVVTPRGHNRALLNEFCSWLSEEGRQSNQFAGTVI</sequence>
<dbReference type="InterPro" id="IPR036390">
    <property type="entry name" value="WH_DNA-bd_sf"/>
</dbReference>
<name>A0A4V2FTX9_9BURK</name>
<comment type="similarity">
    <text evidence="1">Belongs to the LysR transcriptional regulatory family.</text>
</comment>
<dbReference type="Pfam" id="PF03466">
    <property type="entry name" value="LysR_substrate"/>
    <property type="match status" value="1"/>
</dbReference>
<dbReference type="PANTHER" id="PTHR30537">
    <property type="entry name" value="HTH-TYPE TRANSCRIPTIONAL REGULATOR"/>
    <property type="match status" value="1"/>
</dbReference>
<dbReference type="GO" id="GO:0043565">
    <property type="term" value="F:sequence-specific DNA binding"/>
    <property type="evidence" value="ECO:0007669"/>
    <property type="project" value="TreeGrafter"/>
</dbReference>
<proteinExistence type="inferred from homology"/>
<dbReference type="InterPro" id="IPR058163">
    <property type="entry name" value="LysR-type_TF_proteobact-type"/>
</dbReference>
<dbReference type="Pfam" id="PF00126">
    <property type="entry name" value="HTH_1"/>
    <property type="match status" value="1"/>
</dbReference>
<evidence type="ECO:0000256" key="4">
    <source>
        <dbReference type="ARBA" id="ARBA00023163"/>
    </source>
</evidence>
<keyword evidence="2" id="KW-0805">Transcription regulation</keyword>
<protein>
    <submittedName>
        <fullName evidence="6">LysR family glycine cleavage system transcriptional activator</fullName>
    </submittedName>
</protein>
<evidence type="ECO:0000256" key="3">
    <source>
        <dbReference type="ARBA" id="ARBA00023125"/>
    </source>
</evidence>
<gene>
    <name evidence="6" type="ORF">EV681_1680</name>
</gene>
<dbReference type="Gene3D" id="1.10.10.10">
    <property type="entry name" value="Winged helix-like DNA-binding domain superfamily/Winged helix DNA-binding domain"/>
    <property type="match status" value="1"/>
</dbReference>
<organism evidence="6 7">
    <name type="scientific">Advenella incenata</name>
    <dbReference type="NCBI Taxonomy" id="267800"/>
    <lineage>
        <taxon>Bacteria</taxon>
        <taxon>Pseudomonadati</taxon>
        <taxon>Pseudomonadota</taxon>
        <taxon>Betaproteobacteria</taxon>
        <taxon>Burkholderiales</taxon>
        <taxon>Alcaligenaceae</taxon>
    </lineage>
</organism>